<evidence type="ECO:0000256" key="5">
    <source>
        <dbReference type="ARBA" id="ARBA00022801"/>
    </source>
</evidence>
<evidence type="ECO:0000256" key="3">
    <source>
        <dbReference type="ARBA" id="ARBA00022676"/>
    </source>
</evidence>
<dbReference type="PANTHER" id="PTHR32282">
    <property type="entry name" value="BINDING PROTEIN TRANSPEPTIDASE, PUTATIVE-RELATED"/>
    <property type="match status" value="1"/>
</dbReference>
<dbReference type="Gene3D" id="3.40.710.10">
    <property type="entry name" value="DD-peptidase/beta-lactamase superfamily"/>
    <property type="match status" value="1"/>
</dbReference>
<dbReference type="GO" id="GO:0008955">
    <property type="term" value="F:peptidoglycan glycosyltransferase activity"/>
    <property type="evidence" value="ECO:0007669"/>
    <property type="project" value="UniProtKB-EC"/>
</dbReference>
<dbReference type="STRING" id="1798325.A2834_04310"/>
<dbReference type="GO" id="GO:0008658">
    <property type="term" value="F:penicillin binding"/>
    <property type="evidence" value="ECO:0007669"/>
    <property type="project" value="InterPro"/>
</dbReference>
<dbReference type="GO" id="GO:0030288">
    <property type="term" value="C:outer membrane-bounded periplasmic space"/>
    <property type="evidence" value="ECO:0007669"/>
    <property type="project" value="TreeGrafter"/>
</dbReference>
<dbReference type="GO" id="GO:0004180">
    <property type="term" value="F:carboxypeptidase activity"/>
    <property type="evidence" value="ECO:0007669"/>
    <property type="project" value="UniProtKB-KW"/>
</dbReference>
<keyword evidence="4" id="KW-0808">Transferase</keyword>
<protein>
    <recommendedName>
        <fullName evidence="7">peptidoglycan glycosyltransferase</fullName>
        <ecNumber evidence="7">2.4.99.28</ecNumber>
    </recommendedName>
</protein>
<dbReference type="EMBL" id="MFHD01000007">
    <property type="protein sequence ID" value="OGF63100.1"/>
    <property type="molecule type" value="Genomic_DNA"/>
</dbReference>
<comment type="catalytic activity">
    <reaction evidence="8">
        <text>[GlcNAc-(1-&gt;4)-Mur2Ac(oyl-L-Ala-gamma-D-Glu-L-Lys-D-Ala-D-Ala)](n)-di-trans,octa-cis-undecaprenyl diphosphate + beta-D-GlcNAc-(1-&gt;4)-Mur2Ac(oyl-L-Ala-gamma-D-Glu-L-Lys-D-Ala-D-Ala)-di-trans,octa-cis-undecaprenyl diphosphate = [GlcNAc-(1-&gt;4)-Mur2Ac(oyl-L-Ala-gamma-D-Glu-L-Lys-D-Ala-D-Ala)](n+1)-di-trans,octa-cis-undecaprenyl diphosphate + di-trans,octa-cis-undecaprenyl diphosphate + H(+)</text>
        <dbReference type="Rhea" id="RHEA:23708"/>
        <dbReference type="Rhea" id="RHEA-COMP:9602"/>
        <dbReference type="Rhea" id="RHEA-COMP:9603"/>
        <dbReference type="ChEBI" id="CHEBI:15378"/>
        <dbReference type="ChEBI" id="CHEBI:58405"/>
        <dbReference type="ChEBI" id="CHEBI:60033"/>
        <dbReference type="ChEBI" id="CHEBI:78435"/>
        <dbReference type="EC" id="2.4.99.28"/>
    </reaction>
</comment>
<keyword evidence="2" id="KW-0645">Protease</keyword>
<dbReference type="EC" id="2.4.99.28" evidence="7"/>
<keyword evidence="1" id="KW-0121">Carboxypeptidase</keyword>
<gene>
    <name evidence="12" type="ORF">A2834_04310</name>
</gene>
<accession>A0A1F5VIE7</accession>
<dbReference type="InterPro" id="IPR001264">
    <property type="entry name" value="Glyco_trans_51"/>
</dbReference>
<dbReference type="PANTHER" id="PTHR32282:SF33">
    <property type="entry name" value="PEPTIDOGLYCAN GLYCOSYLTRANSFERASE"/>
    <property type="match status" value="1"/>
</dbReference>
<proteinExistence type="predicted"/>
<sequence length="716" mass="80025">MKRILRWIWRLFLISTVLSALGGVFLYFFWPWVFSWQIWTHVLGLPSFSKFEEYKPYQTSYFFTRGGEILSCVAKPEEWRDALSGGDIDLKNAPIARTILAVEDRRFYERDLAIDLRAIARAAYEDVKELKIVEGGSTIPQQLVKQLLSSEERGSRSVRRKLKELVLASRLIQKFSKDEIFLLYLNEVPFGHQRIGVEAASRLYFNKRAGELSYAEAAVLAGMIHAPARFSPIKHPDMAKAGRDSALKKAFTEGMISESDLNSALAEEIVTSNEFSKSCSRAPHAIDYAREILKNEFGIYFDDEWQNDAWRGIKVRLTLDSELQTFGEEGVRLALEAYRAKYGESAIDAEAAFLAIENGTGAILAMVGGNDFSRRKFNSAVRAKRQTGSAFKPVVYVSKFEQELAEGKPYDNLLDQQITNAYISCKNVKDPKTGQWTYWTPRNFDERKFNAGSYTRRFAIAQSINRPAVWTAQVGKCGLDPRVRIMAKKLGIESDIDDHLPSALGASGISLLELTRAYSVFSNKGILRPAYIISEVSGPDGKIYEKSSWEAKRDCGLITIKVRGAQNKQTKAVTIAVECGISEIAAGVMVEALRGVVKFGTARSLDSLKQPTAGKTGTTENYIDAWFMGFTPHITFGAWVGGPESYEKPLGDRATGGSVALPIAKHVLANWYKDSESTPFQEESEEYMKSLVSPKSFEKEVESLKGSDPDVEAPQE</sequence>
<feature type="domain" description="Penicillin-binding protein transpeptidase" evidence="10">
    <location>
        <begin position="352"/>
        <end position="668"/>
    </location>
</feature>
<evidence type="ECO:0000256" key="8">
    <source>
        <dbReference type="ARBA" id="ARBA00049902"/>
    </source>
</evidence>
<dbReference type="InterPro" id="IPR036950">
    <property type="entry name" value="PBP_transglycosylase"/>
</dbReference>
<evidence type="ECO:0000256" key="7">
    <source>
        <dbReference type="ARBA" id="ARBA00044770"/>
    </source>
</evidence>
<dbReference type="Pfam" id="PF00912">
    <property type="entry name" value="Transgly"/>
    <property type="match status" value="1"/>
</dbReference>
<feature type="domain" description="Glycosyl transferase family 51" evidence="11">
    <location>
        <begin position="95"/>
        <end position="249"/>
    </location>
</feature>
<dbReference type="GO" id="GO:0006508">
    <property type="term" value="P:proteolysis"/>
    <property type="evidence" value="ECO:0007669"/>
    <property type="project" value="UniProtKB-KW"/>
</dbReference>
<keyword evidence="9" id="KW-0812">Transmembrane</keyword>
<name>A0A1F5VIE7_9BACT</name>
<dbReference type="Gene3D" id="1.10.3810.10">
    <property type="entry name" value="Biosynthetic peptidoglycan transglycosylase-like"/>
    <property type="match status" value="1"/>
</dbReference>
<keyword evidence="9" id="KW-1133">Transmembrane helix</keyword>
<evidence type="ECO:0000256" key="6">
    <source>
        <dbReference type="ARBA" id="ARBA00023268"/>
    </source>
</evidence>
<evidence type="ECO:0000256" key="1">
    <source>
        <dbReference type="ARBA" id="ARBA00022645"/>
    </source>
</evidence>
<feature type="transmembrane region" description="Helical" evidence="9">
    <location>
        <begin position="7"/>
        <end position="30"/>
    </location>
</feature>
<evidence type="ECO:0000256" key="9">
    <source>
        <dbReference type="SAM" id="Phobius"/>
    </source>
</evidence>
<dbReference type="SUPFAM" id="SSF53955">
    <property type="entry name" value="Lysozyme-like"/>
    <property type="match status" value="1"/>
</dbReference>
<dbReference type="Pfam" id="PF00905">
    <property type="entry name" value="Transpeptidase"/>
    <property type="match status" value="1"/>
</dbReference>
<dbReference type="InterPro" id="IPR012338">
    <property type="entry name" value="Beta-lactam/transpept-like"/>
</dbReference>
<evidence type="ECO:0000313" key="12">
    <source>
        <dbReference type="EMBL" id="OGF63100.1"/>
    </source>
</evidence>
<dbReference type="InterPro" id="IPR050396">
    <property type="entry name" value="Glycosyltr_51/Transpeptidase"/>
</dbReference>
<dbReference type="InterPro" id="IPR023346">
    <property type="entry name" value="Lysozyme-like_dom_sf"/>
</dbReference>
<organism evidence="12 13">
    <name type="scientific">Candidatus Giovannonibacteria bacterium RIFCSPHIGHO2_01_FULL_45_23</name>
    <dbReference type="NCBI Taxonomy" id="1798325"/>
    <lineage>
        <taxon>Bacteria</taxon>
        <taxon>Candidatus Giovannoniibacteriota</taxon>
    </lineage>
</organism>
<evidence type="ECO:0000256" key="4">
    <source>
        <dbReference type="ARBA" id="ARBA00022679"/>
    </source>
</evidence>
<dbReference type="InterPro" id="IPR001460">
    <property type="entry name" value="PCN-bd_Tpept"/>
</dbReference>
<keyword evidence="3" id="KW-0328">Glycosyltransferase</keyword>
<keyword evidence="6" id="KW-0511">Multifunctional enzyme</keyword>
<keyword evidence="5" id="KW-0378">Hydrolase</keyword>
<dbReference type="AlphaFoldDB" id="A0A1F5VIE7"/>
<dbReference type="GO" id="GO:0009252">
    <property type="term" value="P:peptidoglycan biosynthetic process"/>
    <property type="evidence" value="ECO:0007669"/>
    <property type="project" value="TreeGrafter"/>
</dbReference>
<reference evidence="12 13" key="1">
    <citation type="journal article" date="2016" name="Nat. Commun.">
        <title>Thousands of microbial genomes shed light on interconnected biogeochemical processes in an aquifer system.</title>
        <authorList>
            <person name="Anantharaman K."/>
            <person name="Brown C.T."/>
            <person name="Hug L.A."/>
            <person name="Sharon I."/>
            <person name="Castelle C.J."/>
            <person name="Probst A.J."/>
            <person name="Thomas B.C."/>
            <person name="Singh A."/>
            <person name="Wilkins M.J."/>
            <person name="Karaoz U."/>
            <person name="Brodie E.L."/>
            <person name="Williams K.H."/>
            <person name="Hubbard S.S."/>
            <person name="Banfield J.F."/>
        </authorList>
    </citation>
    <scope>NUCLEOTIDE SEQUENCE [LARGE SCALE GENOMIC DNA]</scope>
</reference>
<evidence type="ECO:0000256" key="2">
    <source>
        <dbReference type="ARBA" id="ARBA00022670"/>
    </source>
</evidence>
<dbReference type="SUPFAM" id="SSF56601">
    <property type="entry name" value="beta-lactamase/transpeptidase-like"/>
    <property type="match status" value="1"/>
</dbReference>
<evidence type="ECO:0000313" key="13">
    <source>
        <dbReference type="Proteomes" id="UP000179251"/>
    </source>
</evidence>
<keyword evidence="9" id="KW-0472">Membrane</keyword>
<comment type="caution">
    <text evidence="12">The sequence shown here is derived from an EMBL/GenBank/DDBJ whole genome shotgun (WGS) entry which is preliminary data.</text>
</comment>
<evidence type="ECO:0000259" key="10">
    <source>
        <dbReference type="Pfam" id="PF00905"/>
    </source>
</evidence>
<dbReference type="Proteomes" id="UP000179251">
    <property type="component" value="Unassembled WGS sequence"/>
</dbReference>
<evidence type="ECO:0000259" key="11">
    <source>
        <dbReference type="Pfam" id="PF00912"/>
    </source>
</evidence>